<dbReference type="Proteomes" id="UP000282529">
    <property type="component" value="Unassembled WGS sequence"/>
</dbReference>
<organism evidence="6 7">
    <name type="scientific">Paenibacillus rhizophilus</name>
    <dbReference type="NCBI Taxonomy" id="1850366"/>
    <lineage>
        <taxon>Bacteria</taxon>
        <taxon>Bacillati</taxon>
        <taxon>Bacillota</taxon>
        <taxon>Bacilli</taxon>
        <taxon>Bacillales</taxon>
        <taxon>Paenibacillaceae</taxon>
        <taxon>Paenibacillus</taxon>
    </lineage>
</organism>
<accession>A0A3N9Q6C3</accession>
<dbReference type="Gene3D" id="1.10.357.10">
    <property type="entry name" value="Tetracycline Repressor, domain 2"/>
    <property type="match status" value="1"/>
</dbReference>
<protein>
    <submittedName>
        <fullName evidence="6">TetR/AcrR family transcriptional regulator</fullName>
    </submittedName>
</protein>
<gene>
    <name evidence="6" type="ORF">EH198_01040</name>
</gene>
<evidence type="ECO:0000313" key="6">
    <source>
        <dbReference type="EMBL" id="RQW13046.1"/>
    </source>
</evidence>
<dbReference type="GO" id="GO:0000976">
    <property type="term" value="F:transcription cis-regulatory region binding"/>
    <property type="evidence" value="ECO:0007669"/>
    <property type="project" value="TreeGrafter"/>
</dbReference>
<dbReference type="InterPro" id="IPR001647">
    <property type="entry name" value="HTH_TetR"/>
</dbReference>
<keyword evidence="3" id="KW-0804">Transcription</keyword>
<dbReference type="AlphaFoldDB" id="A0A3N9Q6C3"/>
<evidence type="ECO:0000256" key="4">
    <source>
        <dbReference type="PROSITE-ProRule" id="PRU00335"/>
    </source>
</evidence>
<keyword evidence="7" id="KW-1185">Reference proteome</keyword>
<dbReference type="PROSITE" id="PS50977">
    <property type="entry name" value="HTH_TETR_2"/>
    <property type="match status" value="1"/>
</dbReference>
<proteinExistence type="predicted"/>
<reference evidence="6 7" key="1">
    <citation type="submission" date="2018-11" db="EMBL/GenBank/DDBJ databases">
        <title>Genome sequence of strain 7197.</title>
        <authorList>
            <person name="Gao J."/>
            <person name="Sun J."/>
        </authorList>
    </citation>
    <scope>NUCLEOTIDE SEQUENCE [LARGE SCALE GENOMIC DNA]</scope>
    <source>
        <strain evidence="6 7">7197</strain>
    </source>
</reference>
<evidence type="ECO:0000256" key="3">
    <source>
        <dbReference type="ARBA" id="ARBA00023163"/>
    </source>
</evidence>
<dbReference type="InterPro" id="IPR009057">
    <property type="entry name" value="Homeodomain-like_sf"/>
</dbReference>
<evidence type="ECO:0000313" key="7">
    <source>
        <dbReference type="Proteomes" id="UP000282529"/>
    </source>
</evidence>
<dbReference type="PANTHER" id="PTHR30055:SF234">
    <property type="entry name" value="HTH-TYPE TRANSCRIPTIONAL REGULATOR BETI"/>
    <property type="match status" value="1"/>
</dbReference>
<dbReference type="SUPFAM" id="SSF46689">
    <property type="entry name" value="Homeodomain-like"/>
    <property type="match status" value="1"/>
</dbReference>
<dbReference type="PANTHER" id="PTHR30055">
    <property type="entry name" value="HTH-TYPE TRANSCRIPTIONAL REGULATOR RUTR"/>
    <property type="match status" value="1"/>
</dbReference>
<sequence>MEQEPEASSDKDSKQQILDATVDLIREEGVEGVTLRRISAKAKVNLALVNYYYRSKDNLLGEAIRTLISKFDAAFQALEDDSLPPKERLKMFLKQYIGHLLQYPGLARHMIDQSPVIMGSLHKYSQYSKTMKRQKTLNALREMTGEQNEERLNIMMVQLYGAVLMPVIMYSCGQPDDEGERGAFGHLPPFDDQVDHLFDHYFHKYEN</sequence>
<evidence type="ECO:0000256" key="2">
    <source>
        <dbReference type="ARBA" id="ARBA00023125"/>
    </source>
</evidence>
<dbReference type="OrthoDB" id="9789566at2"/>
<dbReference type="EMBL" id="RQPI01000001">
    <property type="protein sequence ID" value="RQW13046.1"/>
    <property type="molecule type" value="Genomic_DNA"/>
</dbReference>
<keyword evidence="2 4" id="KW-0238">DNA-binding</keyword>
<evidence type="ECO:0000259" key="5">
    <source>
        <dbReference type="PROSITE" id="PS50977"/>
    </source>
</evidence>
<name>A0A3N9Q6C3_9BACL</name>
<comment type="caution">
    <text evidence="6">The sequence shown here is derived from an EMBL/GenBank/DDBJ whole genome shotgun (WGS) entry which is preliminary data.</text>
</comment>
<dbReference type="InterPro" id="IPR050109">
    <property type="entry name" value="HTH-type_TetR-like_transc_reg"/>
</dbReference>
<dbReference type="GO" id="GO:0003700">
    <property type="term" value="F:DNA-binding transcription factor activity"/>
    <property type="evidence" value="ECO:0007669"/>
    <property type="project" value="TreeGrafter"/>
</dbReference>
<evidence type="ECO:0000256" key="1">
    <source>
        <dbReference type="ARBA" id="ARBA00023015"/>
    </source>
</evidence>
<feature type="domain" description="HTH tetR-type" evidence="5">
    <location>
        <begin position="11"/>
        <end position="71"/>
    </location>
</feature>
<dbReference type="Pfam" id="PF00440">
    <property type="entry name" value="TetR_N"/>
    <property type="match status" value="1"/>
</dbReference>
<dbReference type="RefSeq" id="WP_124693703.1">
    <property type="nucleotide sequence ID" value="NZ_JBHUFE010000016.1"/>
</dbReference>
<keyword evidence="1" id="KW-0805">Transcription regulation</keyword>
<feature type="DNA-binding region" description="H-T-H motif" evidence="4">
    <location>
        <begin position="34"/>
        <end position="53"/>
    </location>
</feature>